<reference evidence="1 2" key="1">
    <citation type="submission" date="2016-10" db="EMBL/GenBank/DDBJ databases">
        <title>Silvanigrella aquatica sp. nov., isolated from a freshwater lake located in the Black Forest, Germany, description of Silvanigrellaceae fam. nov., Silvanigrellales ord. nov., reclassification of the order Bdellovibrionales in the class Oligoflexia, reclassification of the families Bacteriovoracaceae and Halobacteriovoraceae in the new order Bacteriovoracales ord. nov., and reclassification of the family Pseudobacteriovoracaceae in the order Oligoflexiales.</title>
        <authorList>
            <person name="Hahn M.W."/>
            <person name="Schmidt J."/>
            <person name="Koll U."/>
            <person name="Rohde M."/>
            <person name="Verbag S."/>
            <person name="Pitt A."/>
            <person name="Nakai R."/>
            <person name="Naganuma T."/>
            <person name="Lang E."/>
        </authorList>
    </citation>
    <scope>NUCLEOTIDE SEQUENCE [LARGE SCALE GENOMIC DNA]</scope>
    <source>
        <strain evidence="1 2">MWH-Nonnen-W8red</strain>
    </source>
</reference>
<dbReference type="Proteomes" id="UP000184731">
    <property type="component" value="Chromosome"/>
</dbReference>
<dbReference type="EMBL" id="CP017834">
    <property type="protein sequence ID" value="APJ04691.1"/>
    <property type="molecule type" value="Genomic_DNA"/>
</dbReference>
<evidence type="ECO:0000313" key="1">
    <source>
        <dbReference type="EMBL" id="APJ04691.1"/>
    </source>
</evidence>
<accession>A0A1L4D3C6</accession>
<keyword evidence="2" id="KW-1185">Reference proteome</keyword>
<proteinExistence type="predicted"/>
<organism evidence="1 2">
    <name type="scientific">Silvanigrella aquatica</name>
    <dbReference type="NCBI Taxonomy" id="1915309"/>
    <lineage>
        <taxon>Bacteria</taxon>
        <taxon>Pseudomonadati</taxon>
        <taxon>Bdellovibrionota</taxon>
        <taxon>Oligoflexia</taxon>
        <taxon>Silvanigrellales</taxon>
        <taxon>Silvanigrellaceae</taxon>
        <taxon>Silvanigrella</taxon>
    </lineage>
</organism>
<dbReference type="AlphaFoldDB" id="A0A1L4D3C6"/>
<sequence>MARERQSPRFPSALVIETNSHTSTIAWSMVCGSQNSTYGNYKSQPKGASQRSGIIKNIELFRYAVRDAGIHKSLLAEIPNHLELFLVAISRQSAWGLLSGLVIITPEFLSRDVHSPF</sequence>
<name>A0A1L4D3C6_9BACT</name>
<gene>
    <name evidence="1" type="ORF">AXG55_12575</name>
</gene>
<dbReference type="RefSeq" id="WP_148698446.1">
    <property type="nucleotide sequence ID" value="NZ_CP017834.1"/>
</dbReference>
<dbReference type="KEGG" id="saqi:AXG55_12575"/>
<dbReference type="STRING" id="1915309.AXG55_12575"/>
<evidence type="ECO:0000313" key="2">
    <source>
        <dbReference type="Proteomes" id="UP000184731"/>
    </source>
</evidence>
<protein>
    <submittedName>
        <fullName evidence="1">Uncharacterized protein</fullName>
    </submittedName>
</protein>